<feature type="domain" description="Calpain catalytic" evidence="3">
    <location>
        <begin position="317"/>
        <end position="659"/>
    </location>
</feature>
<dbReference type="VEuPathDB" id="TriTrypDB:LpyrH10_32_0670"/>
<dbReference type="GO" id="GO:0004198">
    <property type="term" value="F:calcium-dependent cysteine-type endopeptidase activity"/>
    <property type="evidence" value="ECO:0007669"/>
    <property type="project" value="InterPro"/>
</dbReference>
<evidence type="ECO:0000259" key="3">
    <source>
        <dbReference type="PROSITE" id="PS50203"/>
    </source>
</evidence>
<dbReference type="GO" id="GO:0006508">
    <property type="term" value="P:proteolysis"/>
    <property type="evidence" value="ECO:0007669"/>
    <property type="project" value="InterPro"/>
</dbReference>
<dbReference type="Gene3D" id="2.60.40.1180">
    <property type="entry name" value="Golgi alpha-mannosidase II"/>
    <property type="match status" value="1"/>
</dbReference>
<feature type="region of interest" description="Disordered" evidence="2">
    <location>
        <begin position="71"/>
        <end position="98"/>
    </location>
</feature>
<dbReference type="OrthoDB" id="424753at2759"/>
<dbReference type="SUPFAM" id="SSF101601">
    <property type="entry name" value="Smp-1-like"/>
    <property type="match status" value="1"/>
</dbReference>
<dbReference type="OMA" id="FSHCADD"/>
<dbReference type="Pfam" id="PF09149">
    <property type="entry name" value="DUF1935"/>
    <property type="match status" value="1"/>
</dbReference>
<evidence type="ECO:0000313" key="4">
    <source>
        <dbReference type="EMBL" id="KPA73946.1"/>
    </source>
</evidence>
<sequence>MPTKASSSSRQTYELNAETVAALRAAVAADPAKLQRLEERLVRSGEQAARRTALERKVALLRSRNALLRAAAQPPAGSTGGINESATASVTSSTSHGNTVSAFDSTLTRGLSPPSPATASAVVAHSVNADEFDESSINRAAPPVPDTWGSQRSVFRYTGPSVKGMVSAVMQDGMLYRVITDKGEWAFYNDTRYYVVQVRYRLLGGSAVTPGPSVTVAAAGVDEELSMELGPEETKVLLKGKVVDFENLSTAALLPKRAATAEEEHLLCQEPRNAWKAIAAAYPPAAAASGGDASGSSDRSTINVEELLAYCIEHHLRFVDPTFFACHASLYRHNIDEFFIVPLHWRSPSAYLPDDDKVRREVRLFRGPDFNVDGLNAGHFFPDGEFLSCVSGLACRCPEQLRKLFLHPSSAEEGRRERAVGAFRVSLCRSGWWESVVVDSFLPASSTCPEFSHCADDLRLLWLPLLQKACAKLCRSYAASLNVPMEGLVGRLTGDPCCTLRELWPSRDDLRSNTTKAVRFFSTLKKLLRGPSPSPSTSLAGLAYLCWLRPYSLTTARSRDTRDKLEKLYRDVGLRPGTAAVVLGLETLEDGQCMVRLRQTAAEKKPVEAWLVVWRSAKKPWVDSVSDFVFALGDAEGTVWMALEDIPQYFQSGYLTPLTSDWAAVKARGCFANERPSLALQVTAAVPTRVLVTVTQAETEASRRTKGSITSATFSSSSNYGEKSEMVKTASVLAGLSCLAFSKGTADALRFVGLNSDTADVFELSTAAPRFAYERDVSVGLLLDPHRGPYYFIPCLHANAADVPYTVTVQAQVEFLARKGGAAQEAKLSVGFVKVNPDAALFQNAAKPTLRQSSITPWTSPLTHQVRPPHNGRITIGEGTSVNLSV</sequence>
<reference evidence="4 5" key="1">
    <citation type="submission" date="2015-07" db="EMBL/GenBank/DDBJ databases">
        <title>High-quality genome of monoxenous trypanosomatid Leptomonas pyrrhocoris.</title>
        <authorList>
            <person name="Flegontov P."/>
            <person name="Butenko A."/>
            <person name="Firsov S."/>
            <person name="Vlcek C."/>
            <person name="Logacheva M.D."/>
            <person name="Field M."/>
            <person name="Filatov D."/>
            <person name="Flegontova O."/>
            <person name="Gerasimov E."/>
            <person name="Jackson A.P."/>
            <person name="Kelly S."/>
            <person name="Opperdoes F."/>
            <person name="O'Reilly A."/>
            <person name="Votypka J."/>
            <person name="Yurchenko V."/>
            <person name="Lukes J."/>
        </authorList>
    </citation>
    <scope>NUCLEOTIDE SEQUENCE [LARGE SCALE GENOMIC DNA]</scope>
    <source>
        <strain evidence="4">H10</strain>
    </source>
</reference>
<comment type="caution">
    <text evidence="4">The sequence shown here is derived from an EMBL/GenBank/DDBJ whole genome shotgun (WGS) entry which is preliminary data.</text>
</comment>
<dbReference type="RefSeq" id="XP_015652385.1">
    <property type="nucleotide sequence ID" value="XM_015809065.1"/>
</dbReference>
<dbReference type="Proteomes" id="UP000037923">
    <property type="component" value="Unassembled WGS sequence"/>
</dbReference>
<dbReference type="PANTHER" id="PTHR10183:SF423">
    <property type="entry name" value="LEUCINE-RICH REPEAT PROTEIN (LRRP)"/>
    <property type="match status" value="1"/>
</dbReference>
<dbReference type="GeneID" id="26909817"/>
<evidence type="ECO:0000256" key="2">
    <source>
        <dbReference type="SAM" id="MobiDB-lite"/>
    </source>
</evidence>
<keyword evidence="5" id="KW-1185">Reference proteome</keyword>
<evidence type="ECO:0000256" key="1">
    <source>
        <dbReference type="PROSITE-ProRule" id="PRU00239"/>
    </source>
</evidence>
<dbReference type="InterPro" id="IPR022684">
    <property type="entry name" value="Calpain_cysteine_protease"/>
</dbReference>
<dbReference type="InterPro" id="IPR015232">
    <property type="entry name" value="DUF1935"/>
</dbReference>
<dbReference type="InterPro" id="IPR036310">
    <property type="entry name" value="Smp-1-like_sf"/>
</dbReference>
<dbReference type="InterPro" id="IPR001300">
    <property type="entry name" value="Peptidase_C2_calpain_cat"/>
</dbReference>
<dbReference type="EMBL" id="LGTL01000032">
    <property type="protein sequence ID" value="KPA73946.1"/>
    <property type="molecule type" value="Genomic_DNA"/>
</dbReference>
<dbReference type="Pfam" id="PF00648">
    <property type="entry name" value="Peptidase_C2"/>
    <property type="match status" value="1"/>
</dbReference>
<dbReference type="PROSITE" id="PS50203">
    <property type="entry name" value="CALPAIN_CAT"/>
    <property type="match status" value="1"/>
</dbReference>
<organism evidence="4 5">
    <name type="scientific">Leptomonas pyrrhocoris</name>
    <name type="common">Firebug parasite</name>
    <dbReference type="NCBI Taxonomy" id="157538"/>
    <lineage>
        <taxon>Eukaryota</taxon>
        <taxon>Discoba</taxon>
        <taxon>Euglenozoa</taxon>
        <taxon>Kinetoplastea</taxon>
        <taxon>Metakinetoplastina</taxon>
        <taxon>Trypanosomatida</taxon>
        <taxon>Trypanosomatidae</taxon>
        <taxon>Leishmaniinae</taxon>
        <taxon>Leptomonas</taxon>
    </lineage>
</organism>
<name>A0A0M9FQR8_LEPPY</name>
<evidence type="ECO:0000313" key="5">
    <source>
        <dbReference type="Proteomes" id="UP000037923"/>
    </source>
</evidence>
<proteinExistence type="predicted"/>
<dbReference type="AlphaFoldDB" id="A0A0M9FQR8"/>
<dbReference type="PRINTS" id="PR00704">
    <property type="entry name" value="CALPAIN"/>
</dbReference>
<dbReference type="PANTHER" id="PTHR10183">
    <property type="entry name" value="CALPAIN"/>
    <property type="match status" value="1"/>
</dbReference>
<dbReference type="InterPro" id="IPR038765">
    <property type="entry name" value="Papain-like_cys_pep_sf"/>
</dbReference>
<accession>A0A0M9FQR8</accession>
<gene>
    <name evidence="4" type="ORF">ABB37_09534</name>
</gene>
<dbReference type="Gene3D" id="3.90.70.10">
    <property type="entry name" value="Cysteine proteinases"/>
    <property type="match status" value="1"/>
</dbReference>
<protein>
    <submittedName>
        <fullName evidence="4">Putative calpain-like cysteine peptidase putativecysteine peptidase Clan CA family C2</fullName>
    </submittedName>
</protein>
<feature type="compositionally biased region" description="Low complexity" evidence="2">
    <location>
        <begin position="85"/>
        <end position="95"/>
    </location>
</feature>
<dbReference type="SMART" id="SM00230">
    <property type="entry name" value="CysPc"/>
    <property type="match status" value="1"/>
</dbReference>
<comment type="caution">
    <text evidence="1">Lacks conserved residue(s) required for the propagation of feature annotation.</text>
</comment>
<dbReference type="InterPro" id="IPR013780">
    <property type="entry name" value="Glyco_hydro_b"/>
</dbReference>
<dbReference type="SUPFAM" id="SSF54001">
    <property type="entry name" value="Cysteine proteinases"/>
    <property type="match status" value="1"/>
</dbReference>